<comment type="caution">
    <text evidence="1">The sequence shown here is derived from an EMBL/GenBank/DDBJ whole genome shotgun (WGS) entry which is preliminary data.</text>
</comment>
<keyword evidence="2" id="KW-1185">Reference proteome</keyword>
<name>A0A9P7MII8_9HYPO</name>
<protein>
    <submittedName>
        <fullName evidence="1">Uncharacterized protein</fullName>
    </submittedName>
</protein>
<organism evidence="1 2">
    <name type="scientific">Claviceps pazoutovae</name>
    <dbReference type="NCBI Taxonomy" id="1649127"/>
    <lineage>
        <taxon>Eukaryota</taxon>
        <taxon>Fungi</taxon>
        <taxon>Dikarya</taxon>
        <taxon>Ascomycota</taxon>
        <taxon>Pezizomycotina</taxon>
        <taxon>Sordariomycetes</taxon>
        <taxon>Hypocreomycetidae</taxon>
        <taxon>Hypocreales</taxon>
        <taxon>Clavicipitaceae</taxon>
        <taxon>Claviceps</taxon>
    </lineage>
</organism>
<gene>
    <name evidence="1" type="ORF">E4U60_004085</name>
</gene>
<dbReference type="AlphaFoldDB" id="A0A9P7MII8"/>
<evidence type="ECO:0000313" key="1">
    <source>
        <dbReference type="EMBL" id="KAG5946428.1"/>
    </source>
</evidence>
<sequence length="115" mass="13441">MRLAEIPNTPDENMRCLDVLKKLGDLWQMEDQPFTRYHDQWQSELALYPGEIDQKVSICLFLNSLMPEFRTLILSKGFPENWDSMLRQGSSAEDIIVFGNMHNPVEQPGTKRRRS</sequence>
<proteinExistence type="predicted"/>
<reference evidence="1 2" key="1">
    <citation type="journal article" date="2020" name="bioRxiv">
        <title>Whole genome comparisons of ergot fungi reveals the divergence and evolution of species within the genus Claviceps are the result of varying mechanisms driving genome evolution and host range expansion.</title>
        <authorList>
            <person name="Wyka S.A."/>
            <person name="Mondo S.J."/>
            <person name="Liu M."/>
            <person name="Dettman J."/>
            <person name="Nalam V."/>
            <person name="Broders K.D."/>
        </authorList>
    </citation>
    <scope>NUCLEOTIDE SEQUENCE [LARGE SCALE GENOMIC DNA]</scope>
    <source>
        <strain evidence="1 2">CCC 1485</strain>
    </source>
</reference>
<dbReference type="EMBL" id="SRPO01000033">
    <property type="protein sequence ID" value="KAG5946428.1"/>
    <property type="molecule type" value="Genomic_DNA"/>
</dbReference>
<dbReference type="Proteomes" id="UP000706124">
    <property type="component" value="Unassembled WGS sequence"/>
</dbReference>
<dbReference type="OrthoDB" id="4959135at2759"/>
<evidence type="ECO:0000313" key="2">
    <source>
        <dbReference type="Proteomes" id="UP000706124"/>
    </source>
</evidence>
<accession>A0A9P7MII8</accession>